<dbReference type="AlphaFoldDB" id="F8F558"/>
<sequence>MQIKSLCVHSVSLLQRPCRQEAASVYLYHYLTTRMPVCR</sequence>
<dbReference type="EMBL" id="CP002869">
    <property type="protein sequence ID" value="AEI40788.1"/>
    <property type="molecule type" value="Genomic_DNA"/>
</dbReference>
<evidence type="ECO:0000313" key="1">
    <source>
        <dbReference type="EMBL" id="AEI40788.1"/>
    </source>
</evidence>
<dbReference type="Proteomes" id="UP000006620">
    <property type="component" value="Chromosome"/>
</dbReference>
<dbReference type="KEGG" id="pms:KNP414_02227"/>
<reference evidence="2" key="1">
    <citation type="submission" date="2011-06" db="EMBL/GenBank/DDBJ databases">
        <title>Complete genome sequence of Paenibacillus mucilaginosus KNP414.</title>
        <authorList>
            <person name="Wang J."/>
            <person name="Hu S."/>
            <person name="Hu X."/>
            <person name="Zhang B."/>
            <person name="Dong D."/>
            <person name="Zhang S."/>
            <person name="Zhao K."/>
            <person name="Wu D."/>
        </authorList>
    </citation>
    <scope>NUCLEOTIDE SEQUENCE [LARGE SCALE GENOMIC DNA]</scope>
    <source>
        <strain evidence="2">KNP414</strain>
    </source>
</reference>
<dbReference type="HOGENOM" id="CLU_3313821_0_0_9"/>
<accession>F8F558</accession>
<reference evidence="1 2" key="2">
    <citation type="journal article" date="2013" name="Genome Announc.">
        <title>Genome Sequence of Growth-Improving Paenibacillus mucilaginosus Strain KNP414.</title>
        <authorList>
            <person name="Lu J.J."/>
            <person name="Wang J.F."/>
            <person name="Hu X.F."/>
        </authorList>
    </citation>
    <scope>NUCLEOTIDE SEQUENCE [LARGE SCALE GENOMIC DNA]</scope>
    <source>
        <strain evidence="1 2">KNP414</strain>
    </source>
</reference>
<name>F8F558_PAEMK</name>
<organism evidence="1 2">
    <name type="scientific">Paenibacillus mucilaginosus (strain KNP414)</name>
    <dbReference type="NCBI Taxonomy" id="1036673"/>
    <lineage>
        <taxon>Bacteria</taxon>
        <taxon>Bacillati</taxon>
        <taxon>Bacillota</taxon>
        <taxon>Bacilli</taxon>
        <taxon>Bacillales</taxon>
        <taxon>Paenibacillaceae</taxon>
        <taxon>Paenibacillus</taxon>
    </lineage>
</organism>
<proteinExistence type="predicted"/>
<protein>
    <submittedName>
        <fullName evidence="1">Uncharacterized protein</fullName>
    </submittedName>
</protein>
<gene>
    <name evidence="1" type="ordered locus">KNP414_02227</name>
</gene>
<evidence type="ECO:0000313" key="2">
    <source>
        <dbReference type="Proteomes" id="UP000006620"/>
    </source>
</evidence>